<name>A0ACB0KUE6_TRIPR</name>
<dbReference type="Proteomes" id="UP001177021">
    <property type="component" value="Unassembled WGS sequence"/>
</dbReference>
<comment type="caution">
    <text evidence="1">The sequence shown here is derived from an EMBL/GenBank/DDBJ whole genome shotgun (WGS) entry which is preliminary data.</text>
</comment>
<gene>
    <name evidence="1" type="ORF">MILVUS5_LOCUS25680</name>
</gene>
<dbReference type="EMBL" id="CASHSV030000311">
    <property type="protein sequence ID" value="CAJ2659519.1"/>
    <property type="molecule type" value="Genomic_DNA"/>
</dbReference>
<accession>A0ACB0KUE6</accession>
<reference evidence="1" key="1">
    <citation type="submission" date="2023-10" db="EMBL/GenBank/DDBJ databases">
        <authorList>
            <person name="Rodriguez Cubillos JULIANA M."/>
            <person name="De Vega J."/>
        </authorList>
    </citation>
    <scope>NUCLEOTIDE SEQUENCE</scope>
</reference>
<evidence type="ECO:0000313" key="1">
    <source>
        <dbReference type="EMBL" id="CAJ2659519.1"/>
    </source>
</evidence>
<proteinExistence type="predicted"/>
<sequence length="476" mass="55430">MNIAFLMKILWNMINRPDDLWCKVLYSKYGRNKDLRVAISSQHYDSPLWRALAGIWDQFQKNIVWQLRDGKSINFWMDRWTPNGSCFMEAATNQAIDSTLNVKDVLTIEGKWNLDFLKNNLPLNIVNQVVALPEPRDTDGPDVVGWRGTNTHHFTIQSAYELQRGNIPQMEGDWKMIWNWKGPHRIQTFMWDWCFKNLNNEDYGVQKEGWKTIFMVACWHMWTWRNKAIFDEDFRQPADPIQVILKMAKDIDGYEHHHFTRGRHRLETIFIRWKCPNEGWIKLNCDGAHKKSMDLAGCGGLLRDSDGRWIQGYTQKIGTCDSLHAEMWGMYAGMELARRKGITHLIVESDSKLLIDMVTGRCNLNGATPIMIRRIQELINMNWQTQFQHTWREGNRSADWLANHSLMQDSFDFITLETPPIDLQNSLFADISGVSMPRTGSNNGLMEDESSMFLKPTKAYLKGLKLCTLLSCLLLD</sequence>
<protein>
    <submittedName>
        <fullName evidence="1">Uncharacterized protein</fullName>
    </submittedName>
</protein>
<organism evidence="1 2">
    <name type="scientific">Trifolium pratense</name>
    <name type="common">Red clover</name>
    <dbReference type="NCBI Taxonomy" id="57577"/>
    <lineage>
        <taxon>Eukaryota</taxon>
        <taxon>Viridiplantae</taxon>
        <taxon>Streptophyta</taxon>
        <taxon>Embryophyta</taxon>
        <taxon>Tracheophyta</taxon>
        <taxon>Spermatophyta</taxon>
        <taxon>Magnoliopsida</taxon>
        <taxon>eudicotyledons</taxon>
        <taxon>Gunneridae</taxon>
        <taxon>Pentapetalae</taxon>
        <taxon>rosids</taxon>
        <taxon>fabids</taxon>
        <taxon>Fabales</taxon>
        <taxon>Fabaceae</taxon>
        <taxon>Papilionoideae</taxon>
        <taxon>50 kb inversion clade</taxon>
        <taxon>NPAAA clade</taxon>
        <taxon>Hologalegina</taxon>
        <taxon>IRL clade</taxon>
        <taxon>Trifolieae</taxon>
        <taxon>Trifolium</taxon>
    </lineage>
</organism>
<keyword evidence="2" id="KW-1185">Reference proteome</keyword>
<evidence type="ECO:0000313" key="2">
    <source>
        <dbReference type="Proteomes" id="UP001177021"/>
    </source>
</evidence>